<gene>
    <name evidence="10" type="primary">tig</name>
    <name evidence="10" type="ORF">NE619_15150</name>
</gene>
<dbReference type="PROSITE" id="PS51257">
    <property type="entry name" value="PROKAR_LIPOPROTEIN"/>
    <property type="match status" value="1"/>
</dbReference>
<evidence type="ECO:0000256" key="1">
    <source>
        <dbReference type="ARBA" id="ARBA00000971"/>
    </source>
</evidence>
<evidence type="ECO:0000259" key="9">
    <source>
        <dbReference type="PROSITE" id="PS50059"/>
    </source>
</evidence>
<dbReference type="SUPFAM" id="SSF109998">
    <property type="entry name" value="Triger factor/SurA peptide-binding domain-like"/>
    <property type="match status" value="1"/>
</dbReference>
<proteinExistence type="predicted"/>
<evidence type="ECO:0000256" key="5">
    <source>
        <dbReference type="ARBA" id="ARBA00023235"/>
    </source>
</evidence>
<reference evidence="10 11" key="1">
    <citation type="submission" date="2022-06" db="EMBL/GenBank/DDBJ databases">
        <title>Isolation of gut microbiota from human fecal samples.</title>
        <authorList>
            <person name="Pamer E.G."/>
            <person name="Barat B."/>
            <person name="Waligurski E."/>
            <person name="Medina S."/>
            <person name="Paddock L."/>
            <person name="Mostad J."/>
        </authorList>
    </citation>
    <scope>NUCLEOTIDE SEQUENCE [LARGE SCALE GENOMIC DNA]</scope>
    <source>
        <strain evidence="10 11">SL.3.17</strain>
    </source>
</reference>
<evidence type="ECO:0000256" key="3">
    <source>
        <dbReference type="ARBA" id="ARBA00022618"/>
    </source>
</evidence>
<dbReference type="EC" id="5.2.1.8" evidence="7"/>
<evidence type="ECO:0000313" key="11">
    <source>
        <dbReference type="Proteomes" id="UP001524502"/>
    </source>
</evidence>
<comment type="subcellular location">
    <subcellularLocation>
        <location evidence="2">Cytoplasm</location>
    </subcellularLocation>
</comment>
<keyword evidence="3" id="KW-0132">Cell division</keyword>
<dbReference type="Proteomes" id="UP001524502">
    <property type="component" value="Unassembled WGS sequence"/>
</dbReference>
<dbReference type="PIRSF" id="PIRSF003095">
    <property type="entry name" value="Trigger_factor"/>
    <property type="match status" value="1"/>
</dbReference>
<evidence type="ECO:0000256" key="7">
    <source>
        <dbReference type="PROSITE-ProRule" id="PRU00277"/>
    </source>
</evidence>
<dbReference type="InterPro" id="IPR001179">
    <property type="entry name" value="PPIase_FKBP_dom"/>
</dbReference>
<sequence length="395" mass="44549">MKKKLIALTLIVCLIAVMGLTGCGSKPYSQYDLSEYVKVGNYKGLEMEKISVSVSDEEVTAKVQSNVEDSKTTEKKKEGTVAKGDKVNIDYEGKIDGKVFEGGSKKGDDLTIGSGQFIPGFEDGLIGKEIGSTQDLNLKFPDDYQNTDVAGKAVVFTVKINYVSVDTIPEYNDAWVAKNSKVKTTAEYEKQVKEQLLKDKEEEEKNTRKNDLWQEVFDSSEVIKYPEEEVNEYVKVLEEQYQKMAKTYSMELKDIWQQMGIQSEEEYNEKNKQAAQEYVKEQMVSYYIADKEKLSYTKDDEKKLRSQIEESGYTEDTFKENFGEDIDSYVELSLTYEKVIDFIYDNAKTVDKKTETKATKESTEETKATDSTDATTEGKGADDATSNDEPGGADA</sequence>
<organism evidence="10 11">
    <name type="scientific">Anaerovorax odorimutans</name>
    <dbReference type="NCBI Taxonomy" id="109327"/>
    <lineage>
        <taxon>Bacteria</taxon>
        <taxon>Bacillati</taxon>
        <taxon>Bacillota</taxon>
        <taxon>Clostridia</taxon>
        <taxon>Peptostreptococcales</taxon>
        <taxon>Anaerovoracaceae</taxon>
        <taxon>Anaerovorax</taxon>
    </lineage>
</organism>
<feature type="domain" description="PPIase FKBP-type" evidence="9">
    <location>
        <begin position="84"/>
        <end position="166"/>
    </location>
</feature>
<dbReference type="NCBIfam" id="TIGR00115">
    <property type="entry name" value="tig"/>
    <property type="match status" value="1"/>
</dbReference>
<name>A0ABT1RS96_9FIRM</name>
<dbReference type="GO" id="GO:0003755">
    <property type="term" value="F:peptidyl-prolyl cis-trans isomerase activity"/>
    <property type="evidence" value="ECO:0007669"/>
    <property type="project" value="UniProtKB-EC"/>
</dbReference>
<protein>
    <recommendedName>
        <fullName evidence="7">peptidylprolyl isomerase</fullName>
        <ecNumber evidence="7">5.2.1.8</ecNumber>
    </recommendedName>
</protein>
<evidence type="ECO:0000313" key="10">
    <source>
        <dbReference type="EMBL" id="MCQ4638073.1"/>
    </source>
</evidence>
<keyword evidence="11" id="KW-1185">Reference proteome</keyword>
<dbReference type="Pfam" id="PF05698">
    <property type="entry name" value="Trigger_C"/>
    <property type="match status" value="1"/>
</dbReference>
<accession>A0ABT1RS96</accession>
<comment type="catalytic activity">
    <reaction evidence="1 7">
        <text>[protein]-peptidylproline (omega=180) = [protein]-peptidylproline (omega=0)</text>
        <dbReference type="Rhea" id="RHEA:16237"/>
        <dbReference type="Rhea" id="RHEA-COMP:10747"/>
        <dbReference type="Rhea" id="RHEA-COMP:10748"/>
        <dbReference type="ChEBI" id="CHEBI:83833"/>
        <dbReference type="ChEBI" id="CHEBI:83834"/>
        <dbReference type="EC" id="5.2.1.8"/>
    </reaction>
</comment>
<evidence type="ECO:0000256" key="6">
    <source>
        <dbReference type="ARBA" id="ARBA00023306"/>
    </source>
</evidence>
<dbReference type="SUPFAM" id="SSF54534">
    <property type="entry name" value="FKBP-like"/>
    <property type="match status" value="1"/>
</dbReference>
<dbReference type="RefSeq" id="WP_256133264.1">
    <property type="nucleotide sequence ID" value="NZ_JANFXK010000020.1"/>
</dbReference>
<comment type="caution">
    <text evidence="10">The sequence shown here is derived from an EMBL/GenBank/DDBJ whole genome shotgun (WGS) entry which is preliminary data.</text>
</comment>
<dbReference type="Gene3D" id="1.10.3120.10">
    <property type="entry name" value="Trigger factor, C-terminal domain"/>
    <property type="match status" value="1"/>
</dbReference>
<dbReference type="Gene3D" id="3.10.50.40">
    <property type="match status" value="1"/>
</dbReference>
<dbReference type="InterPro" id="IPR008880">
    <property type="entry name" value="Trigger_fac_C"/>
</dbReference>
<dbReference type="InterPro" id="IPR005215">
    <property type="entry name" value="Trig_fac"/>
</dbReference>
<evidence type="ECO:0000256" key="8">
    <source>
        <dbReference type="SAM" id="MobiDB-lite"/>
    </source>
</evidence>
<evidence type="ECO:0000256" key="4">
    <source>
        <dbReference type="ARBA" id="ARBA00023110"/>
    </source>
</evidence>
<feature type="compositionally biased region" description="Basic and acidic residues" evidence="8">
    <location>
        <begin position="351"/>
        <end position="370"/>
    </location>
</feature>
<feature type="region of interest" description="Disordered" evidence="8">
    <location>
        <begin position="351"/>
        <end position="395"/>
    </location>
</feature>
<evidence type="ECO:0000256" key="2">
    <source>
        <dbReference type="ARBA" id="ARBA00004496"/>
    </source>
</evidence>
<dbReference type="InterPro" id="IPR046357">
    <property type="entry name" value="PPIase_dom_sf"/>
</dbReference>
<dbReference type="EMBL" id="JANFXK010000020">
    <property type="protein sequence ID" value="MCQ4638073.1"/>
    <property type="molecule type" value="Genomic_DNA"/>
</dbReference>
<dbReference type="Pfam" id="PF00254">
    <property type="entry name" value="FKBP_C"/>
    <property type="match status" value="1"/>
</dbReference>
<dbReference type="PROSITE" id="PS50059">
    <property type="entry name" value="FKBP_PPIASE"/>
    <property type="match status" value="1"/>
</dbReference>
<dbReference type="InterPro" id="IPR037041">
    <property type="entry name" value="Trigger_fac_C_sf"/>
</dbReference>
<keyword evidence="5 7" id="KW-0413">Isomerase</keyword>
<keyword evidence="6" id="KW-0131">Cell cycle</keyword>
<dbReference type="InterPro" id="IPR027304">
    <property type="entry name" value="Trigger_fact/SurA_dom_sf"/>
</dbReference>
<keyword evidence="4 7" id="KW-0697">Rotamase</keyword>